<keyword evidence="4" id="KW-0732">Signal</keyword>
<feature type="signal peptide" evidence="4">
    <location>
        <begin position="1"/>
        <end position="19"/>
    </location>
</feature>
<gene>
    <name evidence="6" type="ORF">GWI33_021234</name>
</gene>
<evidence type="ECO:0000256" key="1">
    <source>
        <dbReference type="ARBA" id="ARBA00006721"/>
    </source>
</evidence>
<dbReference type="OrthoDB" id="47375at2759"/>
<protein>
    <recommendedName>
        <fullName evidence="5">Glycosyl transferase family 25 domain-containing protein</fullName>
    </recommendedName>
</protein>
<evidence type="ECO:0000313" key="6">
    <source>
        <dbReference type="EMBL" id="KAF7265343.1"/>
    </source>
</evidence>
<keyword evidence="3" id="KW-0808">Transferase</keyword>
<evidence type="ECO:0000313" key="7">
    <source>
        <dbReference type="Proteomes" id="UP000625711"/>
    </source>
</evidence>
<evidence type="ECO:0000256" key="2">
    <source>
        <dbReference type="ARBA" id="ARBA00022676"/>
    </source>
</evidence>
<evidence type="ECO:0000259" key="5">
    <source>
        <dbReference type="Pfam" id="PF01755"/>
    </source>
</evidence>
<dbReference type="InterPro" id="IPR002654">
    <property type="entry name" value="Glyco_trans_25"/>
</dbReference>
<dbReference type="PANTHER" id="PTHR10730">
    <property type="entry name" value="PROCOLLAGEN-LYSINE,2-OXOGLUTARATE 5-DIOXYGENASE/GLYCOSYLTRANSFERASE 25 FAMILY MEMBER"/>
    <property type="match status" value="1"/>
</dbReference>
<name>A0A834HPD7_RHYFE</name>
<dbReference type="PANTHER" id="PTHR10730:SF53">
    <property type="entry name" value="GLYCOSYLTRANSFERASE 25 FAMILY MEMBER"/>
    <property type="match status" value="1"/>
</dbReference>
<dbReference type="Proteomes" id="UP000625711">
    <property type="component" value="Unassembled WGS sequence"/>
</dbReference>
<dbReference type="InterPro" id="IPR029044">
    <property type="entry name" value="Nucleotide-diphossugar_trans"/>
</dbReference>
<feature type="domain" description="Glycosyl transferase family 25" evidence="5">
    <location>
        <begin position="317"/>
        <end position="496"/>
    </location>
</feature>
<proteinExistence type="inferred from homology"/>
<organism evidence="6 7">
    <name type="scientific">Rhynchophorus ferrugineus</name>
    <name type="common">Red palm weevil</name>
    <name type="synonym">Curculio ferrugineus</name>
    <dbReference type="NCBI Taxonomy" id="354439"/>
    <lineage>
        <taxon>Eukaryota</taxon>
        <taxon>Metazoa</taxon>
        <taxon>Ecdysozoa</taxon>
        <taxon>Arthropoda</taxon>
        <taxon>Hexapoda</taxon>
        <taxon>Insecta</taxon>
        <taxon>Pterygota</taxon>
        <taxon>Neoptera</taxon>
        <taxon>Endopterygota</taxon>
        <taxon>Coleoptera</taxon>
        <taxon>Polyphaga</taxon>
        <taxon>Cucujiformia</taxon>
        <taxon>Curculionidae</taxon>
        <taxon>Dryophthorinae</taxon>
        <taxon>Rhynchophorus</taxon>
    </lineage>
</organism>
<comment type="similarity">
    <text evidence="1">Belongs to the glycosyltransferase 25 family.</text>
</comment>
<dbReference type="CDD" id="cd06532">
    <property type="entry name" value="Glyco_transf_25"/>
    <property type="match status" value="1"/>
</dbReference>
<feature type="chain" id="PRO_5033020283" description="Glycosyl transferase family 25 domain-containing protein" evidence="4">
    <location>
        <begin position="20"/>
        <end position="559"/>
    </location>
</feature>
<dbReference type="Gene3D" id="3.90.550.10">
    <property type="entry name" value="Spore Coat Polysaccharide Biosynthesis Protein SpsA, Chain A"/>
    <property type="match status" value="1"/>
</dbReference>
<reference evidence="6" key="1">
    <citation type="submission" date="2020-08" db="EMBL/GenBank/DDBJ databases">
        <title>Genome sequencing and assembly of the red palm weevil Rhynchophorus ferrugineus.</title>
        <authorList>
            <person name="Dias G.B."/>
            <person name="Bergman C.M."/>
            <person name="Manee M."/>
        </authorList>
    </citation>
    <scope>NUCLEOTIDE SEQUENCE</scope>
    <source>
        <strain evidence="6">AA-2017</strain>
        <tissue evidence="6">Whole larva</tissue>
    </source>
</reference>
<evidence type="ECO:0000256" key="3">
    <source>
        <dbReference type="ARBA" id="ARBA00022679"/>
    </source>
</evidence>
<dbReference type="GO" id="GO:0050211">
    <property type="term" value="F:procollagen galactosyltransferase activity"/>
    <property type="evidence" value="ECO:0007669"/>
    <property type="project" value="TreeGrafter"/>
</dbReference>
<evidence type="ECO:0000256" key="4">
    <source>
        <dbReference type="SAM" id="SignalP"/>
    </source>
</evidence>
<dbReference type="EMBL" id="JAACXV010014629">
    <property type="protein sequence ID" value="KAF7265343.1"/>
    <property type="molecule type" value="Genomic_DNA"/>
</dbReference>
<comment type="caution">
    <text evidence="6">The sequence shown here is derived from an EMBL/GenBank/DDBJ whole genome shotgun (WGS) entry which is preliminary data.</text>
</comment>
<keyword evidence="7" id="KW-1185">Reference proteome</keyword>
<dbReference type="Pfam" id="PF01755">
    <property type="entry name" value="Glyco_transf_25"/>
    <property type="match status" value="1"/>
</dbReference>
<dbReference type="InterPro" id="IPR050757">
    <property type="entry name" value="Collagen_mod_GT25"/>
</dbReference>
<keyword evidence="2" id="KW-0328">Glycosyltransferase</keyword>
<dbReference type="AlphaFoldDB" id="A0A834HPD7"/>
<dbReference type="SUPFAM" id="SSF53448">
    <property type="entry name" value="Nucleotide-diphospho-sugar transferases"/>
    <property type="match status" value="1"/>
</dbReference>
<accession>A0A834HPD7</accession>
<sequence length="559" mass="65843">MKSGLHFLTFAILFSYLLADNIKKPTVLISILVRNKGHGLPYFLTYLEELNYPKHRMSLWIRSDHNVDNSIDILKVWIESVKDQYHSIHTEFETMDTKFPDEKGIADWTDDRFTHVMNQREAGLMYGRKIWADYLLSIDADVFLTNPETLNYLISKRLMVVSPMLQSNGLYSNFWHGMTEDYYYQRTDDYKPILYRQNTSCYNVPMVHSCILMDLRLKQSDLLTYRPEKVPHFDGPHDDIIVFALSAKFNDIPLYVCNEEVFGYIPVPLEPTETLEDDFEKVLNIKMDILNAGLVLHVGSVLEGFIATPEKDTFGFDKVFMINLKRRPDRRERMHRCFNQLGLQVETIDAVDGRALNESFLKTISFMPDFYDPYHKRPMKLGEIGCFLSHYRIWERVLEERLQTVMILEDDIRFEPYFRKKIEYLMAEVRRIPDWDLVYLGRKKLQDQDEPWVEGSKYLVEVGYSYWTLGYILSWNGARKLVSAEPLSKLVPVDEYLPILFDRHPQESWKKHFPRRDLVAFSVAPLLLFPTHYTGEKGYISDTEDSVVIPTEIFVKEDL</sequence>